<accession>A0AAV6TSQ8</accession>
<reference evidence="1 2" key="1">
    <citation type="journal article" date="2022" name="Nat. Ecol. Evol.">
        <title>A masculinizing supergene underlies an exaggerated male reproductive morph in a spider.</title>
        <authorList>
            <person name="Hendrickx F."/>
            <person name="De Corte Z."/>
            <person name="Sonet G."/>
            <person name="Van Belleghem S.M."/>
            <person name="Kostlbacher S."/>
            <person name="Vangestel C."/>
        </authorList>
    </citation>
    <scope>NUCLEOTIDE SEQUENCE [LARGE SCALE GENOMIC DNA]</scope>
    <source>
        <strain evidence="1">W744_W776</strain>
    </source>
</reference>
<evidence type="ECO:0000313" key="2">
    <source>
        <dbReference type="Proteomes" id="UP000827092"/>
    </source>
</evidence>
<keyword evidence="2" id="KW-1185">Reference proteome</keyword>
<dbReference type="AlphaFoldDB" id="A0AAV6TSQ8"/>
<evidence type="ECO:0000313" key="1">
    <source>
        <dbReference type="EMBL" id="KAG8174591.1"/>
    </source>
</evidence>
<comment type="caution">
    <text evidence="1">The sequence shown here is derived from an EMBL/GenBank/DDBJ whole genome shotgun (WGS) entry which is preliminary data.</text>
</comment>
<sequence length="72" mass="7863">MEIFWHQHCASHGQRCFGKLENDCRRGQSLVVHAISEGRQAARKIDADLMKNSSLAGPGGVIPYVTQLSLAA</sequence>
<protein>
    <submittedName>
        <fullName evidence="1">Uncharacterized protein</fullName>
    </submittedName>
</protein>
<organism evidence="1 2">
    <name type="scientific">Oedothorax gibbosus</name>
    <dbReference type="NCBI Taxonomy" id="931172"/>
    <lineage>
        <taxon>Eukaryota</taxon>
        <taxon>Metazoa</taxon>
        <taxon>Ecdysozoa</taxon>
        <taxon>Arthropoda</taxon>
        <taxon>Chelicerata</taxon>
        <taxon>Arachnida</taxon>
        <taxon>Araneae</taxon>
        <taxon>Araneomorphae</taxon>
        <taxon>Entelegynae</taxon>
        <taxon>Araneoidea</taxon>
        <taxon>Linyphiidae</taxon>
        <taxon>Erigoninae</taxon>
        <taxon>Oedothorax</taxon>
    </lineage>
</organism>
<dbReference type="EMBL" id="JAFNEN010001184">
    <property type="protein sequence ID" value="KAG8174591.1"/>
    <property type="molecule type" value="Genomic_DNA"/>
</dbReference>
<proteinExistence type="predicted"/>
<name>A0AAV6TSQ8_9ARAC</name>
<dbReference type="Proteomes" id="UP000827092">
    <property type="component" value="Unassembled WGS sequence"/>
</dbReference>
<gene>
    <name evidence="1" type="ORF">JTE90_015947</name>
</gene>